<evidence type="ECO:0000313" key="2">
    <source>
        <dbReference type="Proteomes" id="UP000326437"/>
    </source>
</evidence>
<evidence type="ECO:0000313" key="1">
    <source>
        <dbReference type="EMBL" id="VVN54903.1"/>
    </source>
</evidence>
<name>A0A5E6YQ28_PSEFL</name>
<accession>A0A5E6YQ28</accession>
<dbReference type="AlphaFoldDB" id="A0A5E6YQ28"/>
<protein>
    <submittedName>
        <fullName evidence="1">Uncharacterized protein</fullName>
    </submittedName>
</protein>
<gene>
    <name evidence="1" type="ORF">PS685_01707</name>
</gene>
<reference evidence="1 2" key="1">
    <citation type="submission" date="2019-09" db="EMBL/GenBank/DDBJ databases">
        <authorList>
            <person name="Chandra G."/>
            <person name="Truman W A."/>
        </authorList>
    </citation>
    <scope>NUCLEOTIDE SEQUENCE [LARGE SCALE GENOMIC DNA]</scope>
    <source>
        <strain evidence="1">PS685</strain>
    </source>
</reference>
<organism evidence="1 2">
    <name type="scientific">Pseudomonas fluorescens</name>
    <dbReference type="NCBI Taxonomy" id="294"/>
    <lineage>
        <taxon>Bacteria</taxon>
        <taxon>Pseudomonadati</taxon>
        <taxon>Pseudomonadota</taxon>
        <taxon>Gammaproteobacteria</taxon>
        <taxon>Pseudomonadales</taxon>
        <taxon>Pseudomonadaceae</taxon>
        <taxon>Pseudomonas</taxon>
    </lineage>
</organism>
<dbReference type="EMBL" id="CABVHO010000012">
    <property type="protein sequence ID" value="VVN54903.1"/>
    <property type="molecule type" value="Genomic_DNA"/>
</dbReference>
<dbReference type="Proteomes" id="UP000326437">
    <property type="component" value="Unassembled WGS sequence"/>
</dbReference>
<proteinExistence type="predicted"/>
<sequence>MPLVEQMADLLAIALLRALQIIARAAHITGVVQRRVTVPCQIGQGLAQGHRPLAGTGTALIAPDPFIAGQTNQCSPRWQAIGHRLDPLMPAQRALPFSGINTACPQGHVGYNRHV</sequence>